<feature type="compositionally biased region" description="Basic and acidic residues" evidence="1">
    <location>
        <begin position="156"/>
        <end position="195"/>
    </location>
</feature>
<feature type="compositionally biased region" description="Basic and acidic residues" evidence="1">
    <location>
        <begin position="109"/>
        <end position="120"/>
    </location>
</feature>
<dbReference type="OrthoDB" id="3827756at2"/>
<evidence type="ECO:0000256" key="1">
    <source>
        <dbReference type="SAM" id="MobiDB-lite"/>
    </source>
</evidence>
<keyword evidence="3" id="KW-1185">Reference proteome</keyword>
<organism evidence="2 3">
    <name type="scientific">Kribbella kalugense</name>
    <dbReference type="NCBI Taxonomy" id="2512221"/>
    <lineage>
        <taxon>Bacteria</taxon>
        <taxon>Bacillati</taxon>
        <taxon>Actinomycetota</taxon>
        <taxon>Actinomycetes</taxon>
        <taxon>Propionibacteriales</taxon>
        <taxon>Kribbellaceae</taxon>
        <taxon>Kribbella</taxon>
    </lineage>
</organism>
<feature type="compositionally biased region" description="Basic and acidic residues" evidence="1">
    <location>
        <begin position="136"/>
        <end position="148"/>
    </location>
</feature>
<dbReference type="AlphaFoldDB" id="A0A4R7ZJT0"/>
<feature type="compositionally biased region" description="Basic and acidic residues" evidence="1">
    <location>
        <begin position="24"/>
        <end position="43"/>
    </location>
</feature>
<feature type="compositionally biased region" description="Basic and acidic residues" evidence="1">
    <location>
        <begin position="231"/>
        <end position="245"/>
    </location>
</feature>
<dbReference type="EMBL" id="SODF01000002">
    <property type="protein sequence ID" value="TDW18029.1"/>
    <property type="molecule type" value="Genomic_DNA"/>
</dbReference>
<dbReference type="RefSeq" id="WP_134121069.1">
    <property type="nucleotide sequence ID" value="NZ_SODF01000002.1"/>
</dbReference>
<reference evidence="2 3" key="1">
    <citation type="submission" date="2019-03" db="EMBL/GenBank/DDBJ databases">
        <title>Genomic Encyclopedia of Type Strains, Phase III (KMG-III): the genomes of soil and plant-associated and newly described type strains.</title>
        <authorList>
            <person name="Whitman W."/>
        </authorList>
    </citation>
    <scope>NUCLEOTIDE SEQUENCE [LARGE SCALE GENOMIC DNA]</scope>
    <source>
        <strain evidence="2 3">VKM Ac-2570</strain>
    </source>
</reference>
<proteinExistence type="predicted"/>
<feature type="region of interest" description="Disordered" evidence="1">
    <location>
        <begin position="109"/>
        <end position="245"/>
    </location>
</feature>
<name>A0A4R7ZJT0_9ACTN</name>
<comment type="caution">
    <text evidence="2">The sequence shown here is derived from an EMBL/GenBank/DDBJ whole genome shotgun (WGS) entry which is preliminary data.</text>
</comment>
<protein>
    <recommendedName>
        <fullName evidence="4">Colicin import membrane protein</fullName>
    </recommendedName>
</protein>
<evidence type="ECO:0000313" key="3">
    <source>
        <dbReference type="Proteomes" id="UP000295447"/>
    </source>
</evidence>
<feature type="region of interest" description="Disordered" evidence="1">
    <location>
        <begin position="1"/>
        <end position="43"/>
    </location>
</feature>
<sequence length="245" mass="27578">MPDTPDDPLVELVPEQRDDDTEAESERRAAQARAEADKLPTHDLAEEAAKLRDEEDEQARFDEADDAARAERVELAAKDELERLELRDRNGLDATAETIRALELAHVDEEASRRYRERATTEVQHSVGDLARGRHKLDEAEAHPDERGAAGLAASGRRDERASGIEARRAESYDRRADGYEESAEDHRRDARQPEADANGAVQNPPLEAPEAQLPRARLLARGPRSRQKKKQQEQRRDTGIDLDM</sequence>
<gene>
    <name evidence="2" type="ORF">EV650_4610</name>
</gene>
<dbReference type="Proteomes" id="UP000295447">
    <property type="component" value="Unassembled WGS sequence"/>
</dbReference>
<feature type="compositionally biased region" description="Low complexity" evidence="1">
    <location>
        <begin position="209"/>
        <end position="223"/>
    </location>
</feature>
<evidence type="ECO:0000313" key="2">
    <source>
        <dbReference type="EMBL" id="TDW18029.1"/>
    </source>
</evidence>
<accession>A0A4R7ZJT0</accession>
<evidence type="ECO:0008006" key="4">
    <source>
        <dbReference type="Google" id="ProtNLM"/>
    </source>
</evidence>